<sequence>MPPILTSAQCVRHDLLVVTIKLACGAYLKTITNINRPWHVMFQTGRNMNIATSSNNRGHFSYLLVNS</sequence>
<proteinExistence type="predicted"/>
<protein>
    <submittedName>
        <fullName evidence="1">Uncharacterized protein</fullName>
    </submittedName>
</protein>
<organism evidence="1">
    <name type="scientific">Arundo donax</name>
    <name type="common">Giant reed</name>
    <name type="synonym">Donax arundinaceus</name>
    <dbReference type="NCBI Taxonomy" id="35708"/>
    <lineage>
        <taxon>Eukaryota</taxon>
        <taxon>Viridiplantae</taxon>
        <taxon>Streptophyta</taxon>
        <taxon>Embryophyta</taxon>
        <taxon>Tracheophyta</taxon>
        <taxon>Spermatophyta</taxon>
        <taxon>Magnoliopsida</taxon>
        <taxon>Liliopsida</taxon>
        <taxon>Poales</taxon>
        <taxon>Poaceae</taxon>
        <taxon>PACMAD clade</taxon>
        <taxon>Arundinoideae</taxon>
        <taxon>Arundineae</taxon>
        <taxon>Arundo</taxon>
    </lineage>
</organism>
<reference evidence="1" key="1">
    <citation type="submission" date="2014-09" db="EMBL/GenBank/DDBJ databases">
        <authorList>
            <person name="Magalhaes I.L.F."/>
            <person name="Oliveira U."/>
            <person name="Santos F.R."/>
            <person name="Vidigal T.H.D.A."/>
            <person name="Brescovit A.D."/>
            <person name="Santos A.J."/>
        </authorList>
    </citation>
    <scope>NUCLEOTIDE SEQUENCE</scope>
    <source>
        <tissue evidence="1">Shoot tissue taken approximately 20 cm above the soil surface</tissue>
    </source>
</reference>
<dbReference type="EMBL" id="GBRH01271007">
    <property type="protein sequence ID" value="JAD26888.1"/>
    <property type="molecule type" value="Transcribed_RNA"/>
</dbReference>
<reference evidence="1" key="2">
    <citation type="journal article" date="2015" name="Data Brief">
        <title>Shoot transcriptome of the giant reed, Arundo donax.</title>
        <authorList>
            <person name="Barrero R.A."/>
            <person name="Guerrero F.D."/>
            <person name="Moolhuijzen P."/>
            <person name="Goolsby J.A."/>
            <person name="Tidwell J."/>
            <person name="Bellgard S.E."/>
            <person name="Bellgard M.I."/>
        </authorList>
    </citation>
    <scope>NUCLEOTIDE SEQUENCE</scope>
    <source>
        <tissue evidence="1">Shoot tissue taken approximately 20 cm above the soil surface</tissue>
    </source>
</reference>
<dbReference type="AlphaFoldDB" id="A0A0A8YMQ3"/>
<accession>A0A0A8YMQ3</accession>
<name>A0A0A8YMQ3_ARUDO</name>
<evidence type="ECO:0000313" key="1">
    <source>
        <dbReference type="EMBL" id="JAD26888.1"/>
    </source>
</evidence>